<gene>
    <name evidence="6" type="primary">fis</name>
    <name evidence="5" type="ORF">B5J93_05975</name>
    <name evidence="6" type="ORF">NCTC11012_00658</name>
</gene>
<accession>A0A378QSQ6</accession>
<dbReference type="Proteomes" id="UP000254618">
    <property type="component" value="Unassembled WGS sequence"/>
</dbReference>
<organism evidence="6 8">
    <name type="scientific">Moraxella equi</name>
    <dbReference type="NCBI Taxonomy" id="60442"/>
    <lineage>
        <taxon>Bacteria</taxon>
        <taxon>Pseudomonadati</taxon>
        <taxon>Pseudomonadota</taxon>
        <taxon>Gammaproteobacteria</taxon>
        <taxon>Moraxellales</taxon>
        <taxon>Moraxellaceae</taxon>
        <taxon>Moraxella</taxon>
    </lineage>
</organism>
<sequence>MMTPIPPTMTQQENTPLYNEVKKMVESYFMHLNGEQTTNMYETFLHEFEKPLLVAVMKHTRNNQSKAAQTLGLNRGTLRTKLKTHGLL</sequence>
<evidence type="ECO:0000259" key="4">
    <source>
        <dbReference type="Pfam" id="PF02954"/>
    </source>
</evidence>
<dbReference type="PRINTS" id="PR01591">
    <property type="entry name" value="DNABINDNGFIS"/>
</dbReference>
<dbReference type="Proteomes" id="UP000190777">
    <property type="component" value="Unassembled WGS sequence"/>
</dbReference>
<keyword evidence="2" id="KW-0238">DNA-binding</keyword>
<feature type="domain" description="DNA binding HTH" evidence="4">
    <location>
        <begin position="45"/>
        <end position="83"/>
    </location>
</feature>
<evidence type="ECO:0000313" key="7">
    <source>
        <dbReference type="Proteomes" id="UP000190777"/>
    </source>
</evidence>
<dbReference type="SUPFAM" id="SSF46689">
    <property type="entry name" value="Homeodomain-like"/>
    <property type="match status" value="1"/>
</dbReference>
<protein>
    <recommendedName>
        <fullName evidence="3">Putative Fis-like DNA-binding protein</fullName>
    </recommendedName>
</protein>
<name>A0A378QSQ6_9GAMM</name>
<dbReference type="AlphaFoldDB" id="A0A378QSQ6"/>
<evidence type="ECO:0000313" key="8">
    <source>
        <dbReference type="Proteomes" id="UP000254618"/>
    </source>
</evidence>
<proteinExistence type="inferred from homology"/>
<dbReference type="EMBL" id="MXAP01000054">
    <property type="protein sequence ID" value="OPH38595.1"/>
    <property type="molecule type" value="Genomic_DNA"/>
</dbReference>
<evidence type="ECO:0000256" key="3">
    <source>
        <dbReference type="ARBA" id="ARBA00029540"/>
    </source>
</evidence>
<dbReference type="Pfam" id="PF02954">
    <property type="entry name" value="HTH_8"/>
    <property type="match status" value="1"/>
</dbReference>
<evidence type="ECO:0000313" key="5">
    <source>
        <dbReference type="EMBL" id="OPH38595.1"/>
    </source>
</evidence>
<evidence type="ECO:0000313" key="6">
    <source>
        <dbReference type="EMBL" id="STZ02433.1"/>
    </source>
</evidence>
<dbReference type="GO" id="GO:0006355">
    <property type="term" value="P:regulation of DNA-templated transcription"/>
    <property type="evidence" value="ECO:0007669"/>
    <property type="project" value="InterPro"/>
</dbReference>
<dbReference type="Gene3D" id="1.10.10.60">
    <property type="entry name" value="Homeodomain-like"/>
    <property type="match status" value="1"/>
</dbReference>
<dbReference type="InterPro" id="IPR009057">
    <property type="entry name" value="Homeodomain-like_sf"/>
</dbReference>
<dbReference type="EMBL" id="UGQF01000001">
    <property type="protein sequence ID" value="STZ02433.1"/>
    <property type="molecule type" value="Genomic_DNA"/>
</dbReference>
<evidence type="ECO:0000256" key="1">
    <source>
        <dbReference type="ARBA" id="ARBA00008559"/>
    </source>
</evidence>
<dbReference type="PIRSF" id="PIRSF002097">
    <property type="entry name" value="DNA-binding_Fis"/>
    <property type="match status" value="1"/>
</dbReference>
<reference evidence="5 7" key="1">
    <citation type="submission" date="2017-03" db="EMBL/GenBank/DDBJ databases">
        <title>Draft genome sequence of Moraxella equi CCUG 4950T type strain.</title>
        <authorList>
            <person name="Salva-Serra F."/>
            <person name="Engstrom-Jakobsson H."/>
            <person name="Thorell K."/>
            <person name="Jaen-Luchoro D."/>
            <person name="Gonzales-Siles L."/>
            <person name="Karlsson R."/>
            <person name="Yazdan S."/>
            <person name="Boulund F."/>
            <person name="Johnning A."/>
            <person name="Engstrand L."/>
            <person name="Kristiansson E."/>
            <person name="Moore E."/>
        </authorList>
    </citation>
    <scope>NUCLEOTIDE SEQUENCE [LARGE SCALE GENOMIC DNA]</scope>
    <source>
        <strain evidence="5 7">CCUG 4950</strain>
    </source>
</reference>
<dbReference type="InterPro" id="IPR002197">
    <property type="entry name" value="HTH_Fis"/>
</dbReference>
<dbReference type="PANTHER" id="PTHR47918:SF1">
    <property type="entry name" value="DNA-BINDING PROTEIN FIS"/>
    <property type="match status" value="1"/>
</dbReference>
<comment type="similarity">
    <text evidence="1">Belongs to the transcriptional regulatory Fis family.</text>
</comment>
<reference evidence="6 8" key="2">
    <citation type="submission" date="2018-06" db="EMBL/GenBank/DDBJ databases">
        <authorList>
            <consortium name="Pathogen Informatics"/>
            <person name="Doyle S."/>
        </authorList>
    </citation>
    <scope>NUCLEOTIDE SEQUENCE [LARGE SCALE GENOMIC DNA]</scope>
    <source>
        <strain evidence="6 8">NCTC11012</strain>
    </source>
</reference>
<dbReference type="PANTHER" id="PTHR47918">
    <property type="entry name" value="DNA-BINDING PROTEIN FIS"/>
    <property type="match status" value="1"/>
</dbReference>
<dbReference type="GO" id="GO:0043565">
    <property type="term" value="F:sequence-specific DNA binding"/>
    <property type="evidence" value="ECO:0007669"/>
    <property type="project" value="InterPro"/>
</dbReference>
<keyword evidence="7" id="KW-1185">Reference proteome</keyword>
<dbReference type="PRINTS" id="PR01590">
    <property type="entry name" value="HTHFIS"/>
</dbReference>
<dbReference type="InterPro" id="IPR050207">
    <property type="entry name" value="Trans_regulatory_Fis"/>
</dbReference>
<evidence type="ECO:0000256" key="2">
    <source>
        <dbReference type="ARBA" id="ARBA00023125"/>
    </source>
</evidence>
<dbReference type="InterPro" id="IPR005412">
    <property type="entry name" value="Fis_DNA-bd"/>
</dbReference>